<dbReference type="AlphaFoldDB" id="A0AAV8A8N8"/>
<feature type="transmembrane region" description="Helical" evidence="3">
    <location>
        <begin position="31"/>
        <end position="54"/>
    </location>
</feature>
<keyword evidence="3" id="KW-0472">Membrane</keyword>
<comment type="caution">
    <text evidence="4">The sequence shown here is derived from an EMBL/GenBank/DDBJ whole genome shotgun (WGS) entry which is preliminary data.</text>
</comment>
<evidence type="ECO:0000313" key="4">
    <source>
        <dbReference type="EMBL" id="KAJ3450646.1"/>
    </source>
</evidence>
<dbReference type="EMBL" id="JANTQA010000012">
    <property type="protein sequence ID" value="KAJ3450646.1"/>
    <property type="molecule type" value="Genomic_DNA"/>
</dbReference>
<sequence>MSLSIQNDKQEQLFEEQYTPTQKKKSKFNTLNILSGAFVVLFLTCLILIFVHIITDLVSNSEDQSKTIDLQDSFLIINDIHLNLQYDPAYSSSTDCIKLGDPAYNTSQDCGYYGRYGCDPPIQTLKAVLKGMKKYGSQSKFLLVLGDFSSHWAGTKENVDKDIQTACSTIVEEFPNLPVFPVIGNAEGYPDYNMSFVNYNPRLVELAQFWSKWLKEGSDQRTTFEKGGYYMVDLKTIEDNLNFNLIVLNTVYYSTFHTPTTLPDGTVPEDPGDQLQWLETQLKNLKKSKKKTLIVYHIPPGGNGYDNSLNWNSQYEKKYIELITKYSEEILGMMSGHYHTDDFMLVNDENGKLVSSNFISPSITLNHDTNPSFRKIYFDRSTKKIVDYDQYFFDLRLANRHAQTSNGEDSDIKWNLGYSFKDAYHVDDATPTSLQTVIQNMENDPVESTLWHARKHVFYWDEKPGYLCSMQYTLNDDFQKCVNNSYINQS</sequence>
<dbReference type="PANTHER" id="PTHR10340:SF57">
    <property type="entry name" value="METALLOPHOS DOMAIN-CONTAINING PROTEIN"/>
    <property type="match status" value="1"/>
</dbReference>
<reference evidence="4" key="1">
    <citation type="submission" date="2022-08" db="EMBL/GenBank/DDBJ databases">
        <title>Novel sulphate-reducing endosymbionts in the free-living metamonad Anaeramoeba.</title>
        <authorList>
            <person name="Jerlstrom-Hultqvist J."/>
            <person name="Cepicka I."/>
            <person name="Gallot-Lavallee L."/>
            <person name="Salas-Leiva D."/>
            <person name="Curtis B.A."/>
            <person name="Zahonova K."/>
            <person name="Pipaliya S."/>
            <person name="Dacks J."/>
            <person name="Roger A.J."/>
        </authorList>
    </citation>
    <scope>NUCLEOTIDE SEQUENCE</scope>
    <source>
        <strain evidence="4">Busselton2</strain>
    </source>
</reference>
<dbReference type="GO" id="GO:0016787">
    <property type="term" value="F:hydrolase activity"/>
    <property type="evidence" value="ECO:0007669"/>
    <property type="project" value="UniProtKB-KW"/>
</dbReference>
<accession>A0AAV8A8N8</accession>
<evidence type="ECO:0000256" key="3">
    <source>
        <dbReference type="SAM" id="Phobius"/>
    </source>
</evidence>
<protein>
    <submittedName>
        <fullName evidence="4">Sphingomyelin phosphodiesterase</fullName>
    </submittedName>
</protein>
<keyword evidence="3" id="KW-1133">Transmembrane helix</keyword>
<proteinExistence type="predicted"/>
<keyword evidence="2" id="KW-0325">Glycoprotein</keyword>
<gene>
    <name evidence="4" type="ORF">M0812_06830</name>
</gene>
<name>A0AAV8A8N8_9EUKA</name>
<dbReference type="Proteomes" id="UP001146793">
    <property type="component" value="Unassembled WGS sequence"/>
</dbReference>
<dbReference type="Gene3D" id="3.60.21.10">
    <property type="match status" value="1"/>
</dbReference>
<keyword evidence="1" id="KW-0378">Hydrolase</keyword>
<keyword evidence="3" id="KW-0812">Transmembrane</keyword>
<dbReference type="InterPro" id="IPR029052">
    <property type="entry name" value="Metallo-depent_PP-like"/>
</dbReference>
<organism evidence="4 5">
    <name type="scientific">Anaeramoeba flamelloides</name>
    <dbReference type="NCBI Taxonomy" id="1746091"/>
    <lineage>
        <taxon>Eukaryota</taxon>
        <taxon>Metamonada</taxon>
        <taxon>Anaeramoebidae</taxon>
        <taxon>Anaeramoeba</taxon>
    </lineage>
</organism>
<evidence type="ECO:0000256" key="1">
    <source>
        <dbReference type="ARBA" id="ARBA00022801"/>
    </source>
</evidence>
<evidence type="ECO:0000256" key="2">
    <source>
        <dbReference type="ARBA" id="ARBA00023180"/>
    </source>
</evidence>
<dbReference type="PANTHER" id="PTHR10340">
    <property type="entry name" value="SPHINGOMYELIN PHOSPHODIESTERASE"/>
    <property type="match status" value="1"/>
</dbReference>
<dbReference type="SUPFAM" id="SSF56300">
    <property type="entry name" value="Metallo-dependent phosphatases"/>
    <property type="match status" value="1"/>
</dbReference>
<evidence type="ECO:0000313" key="5">
    <source>
        <dbReference type="Proteomes" id="UP001146793"/>
    </source>
</evidence>